<gene>
    <name evidence="2" type="ORF">G6F64_002954</name>
</gene>
<name>A0A9P7BVM9_RHIOR</name>
<dbReference type="Proteomes" id="UP000716291">
    <property type="component" value="Unassembled WGS sequence"/>
</dbReference>
<evidence type="ECO:0000313" key="3">
    <source>
        <dbReference type="Proteomes" id="UP000716291"/>
    </source>
</evidence>
<sequence length="321" mass="36454">MISGRIVLDPNEEEVSEEDRKSEEIEEDTEFQNGTAIALRQSANLPSNVVGHLKIIDLSSTTAVEILQSEVSLEEFNSITTATKIDPIALSDYALDLINAFNTTTFSLKCLRETLYEKGFRKDFDLILNHDASVIEVTTRHFLDLMCSPNNPLNQNTLERTAATYTIIHIVNQLFIANNDIIELGWLEREFYATEKAKWDGVLFKVGNKSISPGLIEFSGGCNDKTSSNKNQRDITKLYSNMLQILKSLPSVTTAQICCIRYYDKSIYFEKLTRYNGSMFRTIHATIEIPTTPRKLVAYLLELPKILVWKEAVVNYAIQFK</sequence>
<keyword evidence="3" id="KW-1185">Reference proteome</keyword>
<protein>
    <submittedName>
        <fullName evidence="2">Uncharacterized protein</fullName>
    </submittedName>
</protein>
<evidence type="ECO:0000256" key="1">
    <source>
        <dbReference type="SAM" id="MobiDB-lite"/>
    </source>
</evidence>
<dbReference type="EMBL" id="JAANQT010000271">
    <property type="protein sequence ID" value="KAG1312531.1"/>
    <property type="molecule type" value="Genomic_DNA"/>
</dbReference>
<dbReference type="AlphaFoldDB" id="A0A9P7BVM9"/>
<proteinExistence type="predicted"/>
<dbReference type="OrthoDB" id="2288930at2759"/>
<comment type="caution">
    <text evidence="2">The sequence shown here is derived from an EMBL/GenBank/DDBJ whole genome shotgun (WGS) entry which is preliminary data.</text>
</comment>
<organism evidence="2 3">
    <name type="scientific">Rhizopus oryzae</name>
    <name type="common">Mucormycosis agent</name>
    <name type="synonym">Rhizopus arrhizus var. delemar</name>
    <dbReference type="NCBI Taxonomy" id="64495"/>
    <lineage>
        <taxon>Eukaryota</taxon>
        <taxon>Fungi</taxon>
        <taxon>Fungi incertae sedis</taxon>
        <taxon>Mucoromycota</taxon>
        <taxon>Mucoromycotina</taxon>
        <taxon>Mucoromycetes</taxon>
        <taxon>Mucorales</taxon>
        <taxon>Mucorineae</taxon>
        <taxon>Rhizopodaceae</taxon>
        <taxon>Rhizopus</taxon>
    </lineage>
</organism>
<feature type="region of interest" description="Disordered" evidence="1">
    <location>
        <begin position="1"/>
        <end position="28"/>
    </location>
</feature>
<evidence type="ECO:0000313" key="2">
    <source>
        <dbReference type="EMBL" id="KAG1312531.1"/>
    </source>
</evidence>
<reference evidence="2" key="1">
    <citation type="journal article" date="2020" name="Microb. Genom.">
        <title>Genetic diversity of clinical and environmental Mucorales isolates obtained from an investigation of mucormycosis cases among solid organ transplant recipients.</title>
        <authorList>
            <person name="Nguyen M.H."/>
            <person name="Kaul D."/>
            <person name="Muto C."/>
            <person name="Cheng S.J."/>
            <person name="Richter R.A."/>
            <person name="Bruno V.M."/>
            <person name="Liu G."/>
            <person name="Beyhan S."/>
            <person name="Sundermann A.J."/>
            <person name="Mounaud S."/>
            <person name="Pasculle A.W."/>
            <person name="Nierman W.C."/>
            <person name="Driscoll E."/>
            <person name="Cumbie R."/>
            <person name="Clancy C.J."/>
            <person name="Dupont C.L."/>
        </authorList>
    </citation>
    <scope>NUCLEOTIDE SEQUENCE</scope>
    <source>
        <strain evidence="2">GL11</strain>
    </source>
</reference>
<accession>A0A9P7BVM9</accession>